<organism evidence="3 4">
    <name type="scientific">Iris pallida</name>
    <name type="common">Sweet iris</name>
    <dbReference type="NCBI Taxonomy" id="29817"/>
    <lineage>
        <taxon>Eukaryota</taxon>
        <taxon>Viridiplantae</taxon>
        <taxon>Streptophyta</taxon>
        <taxon>Embryophyta</taxon>
        <taxon>Tracheophyta</taxon>
        <taxon>Spermatophyta</taxon>
        <taxon>Magnoliopsida</taxon>
        <taxon>Liliopsida</taxon>
        <taxon>Asparagales</taxon>
        <taxon>Iridaceae</taxon>
        <taxon>Iridoideae</taxon>
        <taxon>Irideae</taxon>
        <taxon>Iris</taxon>
    </lineage>
</organism>
<dbReference type="AlphaFoldDB" id="A0AAX6HDM4"/>
<dbReference type="Proteomes" id="UP001140949">
    <property type="component" value="Unassembled WGS sequence"/>
</dbReference>
<evidence type="ECO:0000313" key="4">
    <source>
        <dbReference type="Proteomes" id="UP001140949"/>
    </source>
</evidence>
<accession>A0AAX6HDM4</accession>
<dbReference type="EMBL" id="JANAVB010010199">
    <property type="protein sequence ID" value="KAJ6839128.1"/>
    <property type="molecule type" value="Genomic_DNA"/>
</dbReference>
<dbReference type="EMBL" id="JANAVB010010199">
    <property type="protein sequence ID" value="KAJ6839129.1"/>
    <property type="molecule type" value="Genomic_DNA"/>
</dbReference>
<sequence length="142" mass="15710">MDICSLVQSQPCVSASFSAPVSAALEDARRRPRMQVSASRRTDNSSRRTSTSARRRRPPCLAGEACVSLPRRRIVCRSHLDRRSLLIPPPPPRAETRAPRVAPSPSCLVETVSARRRPGQPSAARAPDWWSAVEFVLLWASQ</sequence>
<comment type="caution">
    <text evidence="3">The sequence shown here is derived from an EMBL/GenBank/DDBJ whole genome shotgun (WGS) entry which is preliminary data.</text>
</comment>
<evidence type="ECO:0000313" key="3">
    <source>
        <dbReference type="EMBL" id="KAJ6839129.1"/>
    </source>
</evidence>
<feature type="region of interest" description="Disordered" evidence="1">
    <location>
        <begin position="26"/>
        <end position="58"/>
    </location>
</feature>
<name>A0AAX6HDM4_IRIPA</name>
<gene>
    <name evidence="2" type="ORF">M6B38_316645</name>
    <name evidence="3" type="ORF">M6B38_316650</name>
</gene>
<evidence type="ECO:0000256" key="1">
    <source>
        <dbReference type="SAM" id="MobiDB-lite"/>
    </source>
</evidence>
<reference evidence="3" key="1">
    <citation type="journal article" date="2023" name="GigaByte">
        <title>Genome assembly of the bearded iris, Iris pallida Lam.</title>
        <authorList>
            <person name="Bruccoleri R.E."/>
            <person name="Oakeley E.J."/>
            <person name="Faust A.M.E."/>
            <person name="Altorfer M."/>
            <person name="Dessus-Babus S."/>
            <person name="Burckhardt D."/>
            <person name="Oertli M."/>
            <person name="Naumann U."/>
            <person name="Petersen F."/>
            <person name="Wong J."/>
        </authorList>
    </citation>
    <scope>NUCLEOTIDE SEQUENCE</scope>
    <source>
        <strain evidence="3">GSM-AAB239-AS_SAM_17_03QT</strain>
    </source>
</reference>
<keyword evidence="4" id="KW-1185">Reference proteome</keyword>
<evidence type="ECO:0000313" key="2">
    <source>
        <dbReference type="EMBL" id="KAJ6839128.1"/>
    </source>
</evidence>
<protein>
    <submittedName>
        <fullName evidence="3">Uncharacterized protein</fullName>
    </submittedName>
</protein>
<reference evidence="3" key="2">
    <citation type="submission" date="2023-04" db="EMBL/GenBank/DDBJ databases">
        <authorList>
            <person name="Bruccoleri R.E."/>
            <person name="Oakeley E.J."/>
            <person name="Faust A.-M."/>
            <person name="Dessus-Babus S."/>
            <person name="Altorfer M."/>
            <person name="Burckhardt D."/>
            <person name="Oertli M."/>
            <person name="Naumann U."/>
            <person name="Petersen F."/>
            <person name="Wong J."/>
        </authorList>
    </citation>
    <scope>NUCLEOTIDE SEQUENCE</scope>
    <source>
        <strain evidence="3">GSM-AAB239-AS_SAM_17_03QT</strain>
        <tissue evidence="3">Leaf</tissue>
    </source>
</reference>
<proteinExistence type="predicted"/>
<feature type="region of interest" description="Disordered" evidence="1">
    <location>
        <begin position="85"/>
        <end position="105"/>
    </location>
</feature>